<dbReference type="Gene3D" id="1.10.1200.10">
    <property type="entry name" value="ACP-like"/>
    <property type="match status" value="1"/>
</dbReference>
<dbReference type="AlphaFoldDB" id="A0AAJ6HRL1"/>
<dbReference type="EMBL" id="CP130472">
    <property type="protein sequence ID" value="WLS43313.1"/>
    <property type="molecule type" value="Genomic_DNA"/>
</dbReference>
<proteinExistence type="predicted"/>
<protein>
    <submittedName>
        <fullName evidence="4">Phosphopantetheine-binding protein</fullName>
    </submittedName>
</protein>
<dbReference type="KEGG" id="mprn:Q3V37_18035"/>
<dbReference type="SMART" id="SM00823">
    <property type="entry name" value="PKS_PP"/>
    <property type="match status" value="1"/>
</dbReference>
<dbReference type="InterPro" id="IPR009081">
    <property type="entry name" value="PP-bd_ACP"/>
</dbReference>
<evidence type="ECO:0000256" key="2">
    <source>
        <dbReference type="ARBA" id="ARBA00022553"/>
    </source>
</evidence>
<dbReference type="PANTHER" id="PTHR45527">
    <property type="entry name" value="NONRIBOSOMAL PEPTIDE SYNTHETASE"/>
    <property type="match status" value="1"/>
</dbReference>
<evidence type="ECO:0000259" key="3">
    <source>
        <dbReference type="PROSITE" id="PS50075"/>
    </source>
</evidence>
<dbReference type="GO" id="GO:0047527">
    <property type="term" value="F:2,3-dihydroxybenzoate-serine ligase activity"/>
    <property type="evidence" value="ECO:0007669"/>
    <property type="project" value="TreeGrafter"/>
</dbReference>
<evidence type="ECO:0000256" key="1">
    <source>
        <dbReference type="ARBA" id="ARBA00022450"/>
    </source>
</evidence>
<dbReference type="PANTHER" id="PTHR45527:SF1">
    <property type="entry name" value="FATTY ACID SYNTHASE"/>
    <property type="match status" value="1"/>
</dbReference>
<dbReference type="InterPro" id="IPR036736">
    <property type="entry name" value="ACP-like_sf"/>
</dbReference>
<sequence length="93" mass="9858">MTVGRLSSDSATALPDTVREIWNDVLGVTGASSQTFFELGGQSISAVRITARVEEELGVEVGLGDLFEDPDLDAFVAIVSRAADARGTRTTDR</sequence>
<dbReference type="RefSeq" id="WP_306270746.1">
    <property type="nucleotide sequence ID" value="NZ_CP130472.1"/>
</dbReference>
<dbReference type="GO" id="GO:0031177">
    <property type="term" value="F:phosphopantetheine binding"/>
    <property type="evidence" value="ECO:0007669"/>
    <property type="project" value="InterPro"/>
</dbReference>
<dbReference type="Proteomes" id="UP001235874">
    <property type="component" value="Chromosome"/>
</dbReference>
<dbReference type="SUPFAM" id="SSF47336">
    <property type="entry name" value="ACP-like"/>
    <property type="match status" value="1"/>
</dbReference>
<evidence type="ECO:0000313" key="5">
    <source>
        <dbReference type="Proteomes" id="UP001235874"/>
    </source>
</evidence>
<dbReference type="GO" id="GO:0009239">
    <property type="term" value="P:enterobactin biosynthetic process"/>
    <property type="evidence" value="ECO:0007669"/>
    <property type="project" value="TreeGrafter"/>
</dbReference>
<feature type="domain" description="Carrier" evidence="3">
    <location>
        <begin position="9"/>
        <end position="83"/>
    </location>
</feature>
<dbReference type="GO" id="GO:0005829">
    <property type="term" value="C:cytosol"/>
    <property type="evidence" value="ECO:0007669"/>
    <property type="project" value="TreeGrafter"/>
</dbReference>
<dbReference type="GO" id="GO:0009366">
    <property type="term" value="C:enterobactin synthetase complex"/>
    <property type="evidence" value="ECO:0007669"/>
    <property type="project" value="TreeGrafter"/>
</dbReference>
<keyword evidence="2" id="KW-0597">Phosphoprotein</keyword>
<dbReference type="PROSITE" id="PS50075">
    <property type="entry name" value="CARRIER"/>
    <property type="match status" value="1"/>
</dbReference>
<dbReference type="InterPro" id="IPR020806">
    <property type="entry name" value="PKS_PP-bd"/>
</dbReference>
<keyword evidence="5" id="KW-1185">Reference proteome</keyword>
<dbReference type="GO" id="GO:0043041">
    <property type="term" value="P:amino acid activation for nonribosomal peptide biosynthetic process"/>
    <property type="evidence" value="ECO:0007669"/>
    <property type="project" value="TreeGrafter"/>
</dbReference>
<dbReference type="Pfam" id="PF00550">
    <property type="entry name" value="PP-binding"/>
    <property type="match status" value="1"/>
</dbReference>
<evidence type="ECO:0000313" key="4">
    <source>
        <dbReference type="EMBL" id="WLS43313.1"/>
    </source>
</evidence>
<reference evidence="4 5" key="1">
    <citation type="submission" date="2023-07" db="EMBL/GenBank/DDBJ databases">
        <title>Micromonospora profundi TRM 95458 converts glycerol to a new osmotic compound.</title>
        <authorList>
            <person name="Lu D."/>
        </authorList>
    </citation>
    <scope>NUCLEOTIDE SEQUENCE [LARGE SCALE GENOMIC DNA]</scope>
    <source>
        <strain evidence="4 5">TRM95458</strain>
    </source>
</reference>
<name>A0AAJ6HRL1_9ACTN</name>
<gene>
    <name evidence="4" type="ORF">Q3V37_18035</name>
</gene>
<keyword evidence="1" id="KW-0596">Phosphopantetheine</keyword>
<accession>A0AAJ6HRL1</accession>
<organism evidence="4 5">
    <name type="scientific">Micromonospora profundi</name>
    <dbReference type="NCBI Taxonomy" id="1420889"/>
    <lineage>
        <taxon>Bacteria</taxon>
        <taxon>Bacillati</taxon>
        <taxon>Actinomycetota</taxon>
        <taxon>Actinomycetes</taxon>
        <taxon>Micromonosporales</taxon>
        <taxon>Micromonosporaceae</taxon>
        <taxon>Micromonospora</taxon>
    </lineage>
</organism>